<keyword evidence="2" id="KW-0808">Transferase</keyword>
<dbReference type="SUPFAM" id="SSF81301">
    <property type="entry name" value="Nucleotidyltransferase"/>
    <property type="match status" value="1"/>
</dbReference>
<dbReference type="Pfam" id="PF01909">
    <property type="entry name" value="NTP_transf_2"/>
    <property type="match status" value="1"/>
</dbReference>
<name>A0A3A6TJL5_9GAMM</name>
<dbReference type="OrthoDB" id="9808659at2"/>
<dbReference type="EMBL" id="QYYH01000074">
    <property type="protein sequence ID" value="RJY12507.1"/>
    <property type="molecule type" value="Genomic_DNA"/>
</dbReference>
<dbReference type="RefSeq" id="WP_121853938.1">
    <property type="nucleotide sequence ID" value="NZ_CP037952.1"/>
</dbReference>
<evidence type="ECO:0000259" key="1">
    <source>
        <dbReference type="Pfam" id="PF01909"/>
    </source>
</evidence>
<dbReference type="InterPro" id="IPR002934">
    <property type="entry name" value="Polymerase_NTP_transf_dom"/>
</dbReference>
<sequence>MIEIRKKDLLTIKHIAANTLIDGSKLWAYGSRVKGTSYEASDLDLVIITPKGKVNDIVDFREKLQESTLPILVQAYGWEYLPEHFKASIKTCYEEILF</sequence>
<protein>
    <submittedName>
        <fullName evidence="2">Nucleotidyltransferase domain-containing protein</fullName>
    </submittedName>
</protein>
<dbReference type="AlphaFoldDB" id="A0A3A6TJL5"/>
<feature type="domain" description="Polymerase nucleotidyl transferase" evidence="1">
    <location>
        <begin position="23"/>
        <end position="83"/>
    </location>
</feature>
<proteinExistence type="predicted"/>
<dbReference type="Proteomes" id="UP000273022">
    <property type="component" value="Unassembled WGS sequence"/>
</dbReference>
<comment type="caution">
    <text evidence="2">The sequence shown here is derived from an EMBL/GenBank/DDBJ whole genome shotgun (WGS) entry which is preliminary data.</text>
</comment>
<evidence type="ECO:0000313" key="2">
    <source>
        <dbReference type="EMBL" id="RJY12507.1"/>
    </source>
</evidence>
<dbReference type="InterPro" id="IPR043519">
    <property type="entry name" value="NT_sf"/>
</dbReference>
<dbReference type="GO" id="GO:0016779">
    <property type="term" value="F:nucleotidyltransferase activity"/>
    <property type="evidence" value="ECO:0007669"/>
    <property type="project" value="InterPro"/>
</dbReference>
<dbReference type="Gene3D" id="3.30.460.10">
    <property type="entry name" value="Beta Polymerase, domain 2"/>
    <property type="match status" value="1"/>
</dbReference>
<accession>A0A3A6TJL5</accession>
<gene>
    <name evidence="2" type="ORF">D5R81_12330</name>
</gene>
<organism evidence="2 3">
    <name type="scientific">Parashewanella spongiae</name>
    <dbReference type="NCBI Taxonomy" id="342950"/>
    <lineage>
        <taxon>Bacteria</taxon>
        <taxon>Pseudomonadati</taxon>
        <taxon>Pseudomonadota</taxon>
        <taxon>Gammaproteobacteria</taxon>
        <taxon>Alteromonadales</taxon>
        <taxon>Shewanellaceae</taxon>
        <taxon>Parashewanella</taxon>
    </lineage>
</organism>
<evidence type="ECO:0000313" key="3">
    <source>
        <dbReference type="Proteomes" id="UP000273022"/>
    </source>
</evidence>
<reference evidence="2 3" key="1">
    <citation type="submission" date="2018-09" db="EMBL/GenBank/DDBJ databases">
        <title>Phylogeny of the Shewanellaceae, and recommendation for two new genera, Pseudoshewanella and Parashewanella.</title>
        <authorList>
            <person name="Wang G."/>
        </authorList>
    </citation>
    <scope>NUCLEOTIDE SEQUENCE [LARGE SCALE GENOMIC DNA]</scope>
    <source>
        <strain evidence="2 3">KCTC 22492</strain>
    </source>
</reference>
<keyword evidence="3" id="KW-1185">Reference proteome</keyword>